<organism evidence="1 2">
    <name type="scientific">[Clostridium] aminophilum</name>
    <dbReference type="NCBI Taxonomy" id="1526"/>
    <lineage>
        <taxon>Bacteria</taxon>
        <taxon>Bacillati</taxon>
        <taxon>Bacillota</taxon>
        <taxon>Clostridia</taxon>
        <taxon>Lachnospirales</taxon>
        <taxon>Lachnospiraceae</taxon>
    </lineage>
</organism>
<dbReference type="AlphaFoldDB" id="A0A1I0HZC3"/>
<evidence type="ECO:0000313" key="1">
    <source>
        <dbReference type="EMBL" id="SET89655.1"/>
    </source>
</evidence>
<evidence type="ECO:0000313" key="2">
    <source>
        <dbReference type="Proteomes" id="UP000199820"/>
    </source>
</evidence>
<dbReference type="EMBL" id="FOIL01000063">
    <property type="protein sequence ID" value="SET89655.1"/>
    <property type="molecule type" value="Genomic_DNA"/>
</dbReference>
<protein>
    <submittedName>
        <fullName evidence="1">Uncharacterized protein</fullName>
    </submittedName>
</protein>
<sequence length="44" mass="4990">MCHAGTVCLLKYLEKEADHITMIKIDMGIPDRLRTIKNEANVFG</sequence>
<proteinExistence type="predicted"/>
<name>A0A1I0HZC3_9FIRM</name>
<reference evidence="1 2" key="1">
    <citation type="submission" date="2016-10" db="EMBL/GenBank/DDBJ databases">
        <authorList>
            <person name="de Groot N.N."/>
        </authorList>
    </citation>
    <scope>NUCLEOTIDE SEQUENCE [LARGE SCALE GENOMIC DNA]</scope>
    <source>
        <strain evidence="1 2">KH1P1</strain>
    </source>
</reference>
<keyword evidence="2" id="KW-1185">Reference proteome</keyword>
<dbReference type="Proteomes" id="UP000199820">
    <property type="component" value="Unassembled WGS sequence"/>
</dbReference>
<accession>A0A1I0HZC3</accession>
<gene>
    <name evidence="1" type="ORF">SAMN04487771_10634</name>
</gene>